<organism evidence="1 2">
    <name type="scientific">Hymenobacter glacialis</name>
    <dbReference type="NCBI Taxonomy" id="1908236"/>
    <lineage>
        <taxon>Bacteria</taxon>
        <taxon>Pseudomonadati</taxon>
        <taxon>Bacteroidota</taxon>
        <taxon>Cytophagia</taxon>
        <taxon>Cytophagales</taxon>
        <taxon>Hymenobacteraceae</taxon>
        <taxon>Hymenobacter</taxon>
    </lineage>
</organism>
<accession>A0A1G1TCE5</accession>
<comment type="caution">
    <text evidence="1">The sequence shown here is derived from an EMBL/GenBank/DDBJ whole genome shotgun (WGS) entry which is preliminary data.</text>
</comment>
<evidence type="ECO:0000313" key="2">
    <source>
        <dbReference type="Proteomes" id="UP000177791"/>
    </source>
</evidence>
<keyword evidence="2" id="KW-1185">Reference proteome</keyword>
<sequence length="196" mass="21518">MPAARSIPKADPVVYAPITTRREETEKKPASTLYVGKVKLKKPVLVYYQEPAPGKAVQQLILSEENLGLLKTLDLEQLMARREVFVDGLGNLPLPGSDITRYRLLGTSSVAEATRRPVGDGRSSYSRLKVPSSGVLYVVRESAEEYRHFVKGPQKRGYLLDFGANGLPGVDSVRAVYTLRKMEASERGAGAGETIR</sequence>
<reference evidence="1 2" key="1">
    <citation type="submission" date="2016-08" db="EMBL/GenBank/DDBJ databases">
        <title>Hymenobacter coccineus sp. nov., Hymenobacter lapidarius sp. nov. and Hymenobacter glacialis sp. nov., isolated from Antarctic soil.</title>
        <authorList>
            <person name="Sedlacek I."/>
            <person name="Kralova S."/>
            <person name="Kyrova K."/>
            <person name="Maslanova I."/>
            <person name="Stankova E."/>
            <person name="Vrbovska V."/>
            <person name="Nemec M."/>
            <person name="Bartak M."/>
            <person name="Svec P."/>
            <person name="Busse H.-J."/>
            <person name="Pantucek R."/>
        </authorList>
    </citation>
    <scope>NUCLEOTIDE SEQUENCE [LARGE SCALE GENOMIC DNA]</scope>
    <source>
        <strain evidence="1 2">CCM 8648</strain>
    </source>
</reference>
<dbReference type="EMBL" id="MDZC01000015">
    <property type="protein sequence ID" value="OGX88508.1"/>
    <property type="molecule type" value="Genomic_DNA"/>
</dbReference>
<dbReference type="Proteomes" id="UP000177791">
    <property type="component" value="Unassembled WGS sequence"/>
</dbReference>
<proteinExistence type="predicted"/>
<gene>
    <name evidence="1" type="ORF">BEN48_08935</name>
</gene>
<name>A0A1G1TCE5_9BACT</name>
<evidence type="ECO:0000313" key="1">
    <source>
        <dbReference type="EMBL" id="OGX88508.1"/>
    </source>
</evidence>
<dbReference type="AlphaFoldDB" id="A0A1G1TCE5"/>
<protein>
    <submittedName>
        <fullName evidence="1">Uncharacterized protein</fullName>
    </submittedName>
</protein>